<gene>
    <name evidence="1" type="ORF">ACTODO_00071</name>
</gene>
<dbReference type="AlphaFoldDB" id="A7B8X2"/>
<organism evidence="1 2">
    <name type="scientific">Schaalia dentiphila ATCC 17982</name>
    <dbReference type="NCBI Taxonomy" id="411466"/>
    <lineage>
        <taxon>Bacteria</taxon>
        <taxon>Bacillati</taxon>
        <taxon>Actinomycetota</taxon>
        <taxon>Actinomycetes</taxon>
        <taxon>Actinomycetales</taxon>
        <taxon>Actinomycetaceae</taxon>
        <taxon>Schaalia</taxon>
        <taxon>Schaalia dentiphila</taxon>
    </lineage>
</organism>
<keyword evidence="2" id="KW-1185">Reference proteome</keyword>
<name>A7B8X2_9ACTO</name>
<reference evidence="1" key="1">
    <citation type="submission" date="2007-04" db="EMBL/GenBank/DDBJ databases">
        <authorList>
            <person name="Fulton L."/>
            <person name="Clifton S."/>
            <person name="Fulton B."/>
            <person name="Xu J."/>
            <person name="Minx P."/>
            <person name="Pepin K.H."/>
            <person name="Johnson M."/>
            <person name="Thiruvilangam P."/>
            <person name="Bhonagiri V."/>
            <person name="Nash W.E."/>
            <person name="Mardis E.R."/>
            <person name="Wilson R.K."/>
        </authorList>
    </citation>
    <scope>NUCLEOTIDE SEQUENCE [LARGE SCALE GENOMIC DNA]</scope>
    <source>
        <strain evidence="1">ATCC 17982</strain>
    </source>
</reference>
<dbReference type="HOGENOM" id="CLU_3283600_0_0_11"/>
<dbReference type="EMBL" id="AAYI02000004">
    <property type="protein sequence ID" value="EDN79645.1"/>
    <property type="molecule type" value="Genomic_DNA"/>
</dbReference>
<accession>A7B8X2</accession>
<proteinExistence type="predicted"/>
<dbReference type="Proteomes" id="UP000003553">
    <property type="component" value="Unassembled WGS sequence"/>
</dbReference>
<comment type="caution">
    <text evidence="1">The sequence shown here is derived from an EMBL/GenBank/DDBJ whole genome shotgun (WGS) entry which is preliminary data.</text>
</comment>
<reference evidence="1" key="2">
    <citation type="submission" date="2015-05" db="EMBL/GenBank/DDBJ databases">
        <title>Draft genome sequence of Actinomyces odontolyticus (ATCC 17982).</title>
        <authorList>
            <person name="Sudarsanam P."/>
            <person name="Ley R."/>
            <person name="Guruge J."/>
            <person name="Turnbaugh P.J."/>
            <person name="Mahowald M."/>
            <person name="Liep D."/>
            <person name="Gordon J."/>
        </authorList>
    </citation>
    <scope>NUCLEOTIDE SEQUENCE</scope>
    <source>
        <strain evidence="1">ATCC 17982</strain>
    </source>
</reference>
<evidence type="ECO:0000313" key="2">
    <source>
        <dbReference type="Proteomes" id="UP000003553"/>
    </source>
</evidence>
<protein>
    <submittedName>
        <fullName evidence="1">Uncharacterized protein</fullName>
    </submittedName>
</protein>
<evidence type="ECO:0000313" key="1">
    <source>
        <dbReference type="EMBL" id="EDN79645.1"/>
    </source>
</evidence>
<sequence>MSYVNTKTYLGIREGNSHPGDTLLRVGSQYACIDIYFIAD</sequence>